<accession>A0A3P6UVX3</accession>
<evidence type="ECO:0000313" key="2">
    <source>
        <dbReference type="Proteomes" id="UP000281553"/>
    </source>
</evidence>
<dbReference type="Proteomes" id="UP000281553">
    <property type="component" value="Unassembled WGS sequence"/>
</dbReference>
<proteinExistence type="predicted"/>
<dbReference type="OrthoDB" id="10362502at2759"/>
<protein>
    <submittedName>
        <fullName evidence="1">Uncharacterized protein</fullName>
    </submittedName>
</protein>
<name>A0A3P6UVX3_DIBLA</name>
<evidence type="ECO:0000313" key="1">
    <source>
        <dbReference type="EMBL" id="VDK83668.1"/>
    </source>
</evidence>
<sequence>MQHFLEPGSSEEISQEQATSPCELFTVAPPVLWNTPEVRLRLLAENGNLSYPLLSKSHFPPKNPNLSTAHSKCLENLKSYPFGGADLQPLQRVAPSTITSSHSLYSHQSLSNSYEPTQGASQLLLPTTAAAKNDVQSSDGTECGQRMEADFLILEKVKHHLLSKFTTVSSASSTGEVSPEALKPTSTSMHYAFERNQSPFNSMAPTISTASSLTAQRHHMIIGRVLF</sequence>
<keyword evidence="2" id="KW-1185">Reference proteome</keyword>
<dbReference type="EMBL" id="UYRU01043751">
    <property type="protein sequence ID" value="VDK83668.1"/>
    <property type="molecule type" value="Genomic_DNA"/>
</dbReference>
<gene>
    <name evidence="1" type="ORF">DILT_LOCUS3494</name>
</gene>
<dbReference type="AlphaFoldDB" id="A0A3P6UVX3"/>
<organism evidence="1 2">
    <name type="scientific">Dibothriocephalus latus</name>
    <name type="common">Fish tapeworm</name>
    <name type="synonym">Diphyllobothrium latum</name>
    <dbReference type="NCBI Taxonomy" id="60516"/>
    <lineage>
        <taxon>Eukaryota</taxon>
        <taxon>Metazoa</taxon>
        <taxon>Spiralia</taxon>
        <taxon>Lophotrochozoa</taxon>
        <taxon>Platyhelminthes</taxon>
        <taxon>Cestoda</taxon>
        <taxon>Eucestoda</taxon>
        <taxon>Diphyllobothriidea</taxon>
        <taxon>Diphyllobothriidae</taxon>
        <taxon>Dibothriocephalus</taxon>
    </lineage>
</organism>
<reference evidence="1 2" key="1">
    <citation type="submission" date="2018-11" db="EMBL/GenBank/DDBJ databases">
        <authorList>
            <consortium name="Pathogen Informatics"/>
        </authorList>
    </citation>
    <scope>NUCLEOTIDE SEQUENCE [LARGE SCALE GENOMIC DNA]</scope>
</reference>